<accession>A0ABX1V9N3</accession>
<dbReference type="RefSeq" id="WP_171182478.1">
    <property type="nucleotide sequence ID" value="NZ_WTPX01000001.1"/>
</dbReference>
<evidence type="ECO:0000313" key="2">
    <source>
        <dbReference type="Proteomes" id="UP000609651"/>
    </source>
</evidence>
<comment type="caution">
    <text evidence="1">The sequence shown here is derived from an EMBL/GenBank/DDBJ whole genome shotgun (WGS) entry which is preliminary data.</text>
</comment>
<dbReference type="EMBL" id="WTPX01000001">
    <property type="protein sequence ID" value="NNJ24002.1"/>
    <property type="molecule type" value="Genomic_DNA"/>
</dbReference>
<keyword evidence="2" id="KW-1185">Reference proteome</keyword>
<organism evidence="1 2">
    <name type="scientific">Alienimonas chondri</name>
    <dbReference type="NCBI Taxonomy" id="2681879"/>
    <lineage>
        <taxon>Bacteria</taxon>
        <taxon>Pseudomonadati</taxon>
        <taxon>Planctomycetota</taxon>
        <taxon>Planctomycetia</taxon>
        <taxon>Planctomycetales</taxon>
        <taxon>Planctomycetaceae</taxon>
        <taxon>Alienimonas</taxon>
    </lineage>
</organism>
<dbReference type="Proteomes" id="UP000609651">
    <property type="component" value="Unassembled WGS sequence"/>
</dbReference>
<protein>
    <submittedName>
        <fullName evidence="1">Uncharacterized protein</fullName>
    </submittedName>
</protein>
<gene>
    <name evidence="1" type="ORF">LzC2_00490</name>
</gene>
<proteinExistence type="predicted"/>
<name>A0ABX1V9N3_9PLAN</name>
<reference evidence="1 2" key="1">
    <citation type="journal article" date="2020" name="Syst. Appl. Microbiol.">
        <title>Alienimonas chondri sp. nov., a novel planctomycete isolated from the biofilm of the red alga Chondrus crispus.</title>
        <authorList>
            <person name="Vitorino I."/>
            <person name="Albuquerque L."/>
            <person name="Wiegand S."/>
            <person name="Kallscheuer N."/>
            <person name="da Costa M.S."/>
            <person name="Lobo-da-Cunha A."/>
            <person name="Jogler C."/>
            <person name="Lage O.M."/>
        </authorList>
    </citation>
    <scope>NUCLEOTIDE SEQUENCE [LARGE SCALE GENOMIC DNA]</scope>
    <source>
        <strain evidence="1 2">LzC2</strain>
    </source>
</reference>
<evidence type="ECO:0000313" key="1">
    <source>
        <dbReference type="EMBL" id="NNJ24002.1"/>
    </source>
</evidence>
<sequence>MPNSPPEIEPLPESLRLTLPAWRADLDVPDLAPGVVRRLRSTPTVEPPPRNWAHVGWATLAAGLLIASSFVPNAFRQGVDQDAESAIVEAQPISAPSGTNLQPLDGSETTVVRVETPPEDTDENIREPRAFPADRLTLRENLLPKDLFSADRLAGAWAALPDPNRTWRDEVRDGVQPFRDGAQTVATLFAEALPPARRPY</sequence>